<dbReference type="InterPro" id="IPR013783">
    <property type="entry name" value="Ig-like_fold"/>
</dbReference>
<keyword evidence="6" id="KW-1015">Disulfide bond</keyword>
<evidence type="ECO:0000313" key="11">
    <source>
        <dbReference type="Proteomes" id="UP000694401"/>
    </source>
</evidence>
<dbReference type="GO" id="GO:0043031">
    <property type="term" value="P:negative regulation of macrophage activation"/>
    <property type="evidence" value="ECO:0007669"/>
    <property type="project" value="InterPro"/>
</dbReference>
<dbReference type="Pfam" id="PF08205">
    <property type="entry name" value="C2-set_2"/>
    <property type="match status" value="1"/>
</dbReference>
<dbReference type="GO" id="GO:0016020">
    <property type="term" value="C:membrane"/>
    <property type="evidence" value="ECO:0007669"/>
    <property type="project" value="UniProtKB-SubCell"/>
</dbReference>
<dbReference type="GO" id="GO:0098632">
    <property type="term" value="F:cell-cell adhesion mediator activity"/>
    <property type="evidence" value="ECO:0007669"/>
    <property type="project" value="InterPro"/>
</dbReference>
<dbReference type="InterPro" id="IPR036179">
    <property type="entry name" value="Ig-like_dom_sf"/>
</dbReference>
<dbReference type="GO" id="GO:0050776">
    <property type="term" value="P:regulation of immune response"/>
    <property type="evidence" value="ECO:0007669"/>
    <property type="project" value="InterPro"/>
</dbReference>
<dbReference type="GO" id="GO:0043025">
    <property type="term" value="C:neuronal cell body"/>
    <property type="evidence" value="ECO:0007669"/>
    <property type="project" value="TreeGrafter"/>
</dbReference>
<dbReference type="InterPro" id="IPR003599">
    <property type="entry name" value="Ig_sub"/>
</dbReference>
<comment type="subcellular location">
    <subcellularLocation>
        <location evidence="1">Membrane</location>
        <topology evidence="1">Single-pass membrane protein</topology>
    </subcellularLocation>
</comment>
<dbReference type="GO" id="GO:0030424">
    <property type="term" value="C:axon"/>
    <property type="evidence" value="ECO:0007669"/>
    <property type="project" value="TreeGrafter"/>
</dbReference>
<evidence type="ECO:0000256" key="2">
    <source>
        <dbReference type="ARBA" id="ARBA00022692"/>
    </source>
</evidence>
<dbReference type="InterPro" id="IPR007110">
    <property type="entry name" value="Ig-like_dom"/>
</dbReference>
<organism evidence="10 11">
    <name type="scientific">Zosterops lateralis melanops</name>
    <dbReference type="NCBI Taxonomy" id="1220523"/>
    <lineage>
        <taxon>Eukaryota</taxon>
        <taxon>Metazoa</taxon>
        <taxon>Chordata</taxon>
        <taxon>Craniata</taxon>
        <taxon>Vertebrata</taxon>
        <taxon>Euteleostomi</taxon>
        <taxon>Archelosauria</taxon>
        <taxon>Archosauria</taxon>
        <taxon>Dinosauria</taxon>
        <taxon>Saurischia</taxon>
        <taxon>Theropoda</taxon>
        <taxon>Coelurosauria</taxon>
        <taxon>Aves</taxon>
        <taxon>Neognathae</taxon>
        <taxon>Neoaves</taxon>
        <taxon>Telluraves</taxon>
        <taxon>Australaves</taxon>
        <taxon>Passeriformes</taxon>
        <taxon>Sylvioidea</taxon>
        <taxon>Zosteropidae</taxon>
        <taxon>Zosterops</taxon>
    </lineage>
</organism>
<evidence type="ECO:0000313" key="10">
    <source>
        <dbReference type="Ensembl" id="ENSZLMP00000020214.1"/>
    </source>
</evidence>
<evidence type="ECO:0000256" key="5">
    <source>
        <dbReference type="ARBA" id="ARBA00023136"/>
    </source>
</evidence>
<dbReference type="SMART" id="SM00409">
    <property type="entry name" value="IG"/>
    <property type="match status" value="1"/>
</dbReference>
<dbReference type="PANTHER" id="PTHR46841:SF7">
    <property type="entry name" value="IG-LIKE DOMAIN-CONTAINING PROTEIN"/>
    <property type="match status" value="1"/>
</dbReference>
<keyword evidence="3" id="KW-0732">Signal</keyword>
<keyword evidence="11" id="KW-1185">Reference proteome</keyword>
<evidence type="ECO:0000256" key="1">
    <source>
        <dbReference type="ARBA" id="ARBA00004167"/>
    </source>
</evidence>
<dbReference type="Pfam" id="PF07686">
    <property type="entry name" value="V-set"/>
    <property type="match status" value="1"/>
</dbReference>
<dbReference type="GO" id="GO:0034113">
    <property type="term" value="P:heterotypic cell-cell adhesion"/>
    <property type="evidence" value="ECO:0007669"/>
    <property type="project" value="TreeGrafter"/>
</dbReference>
<dbReference type="PROSITE" id="PS50835">
    <property type="entry name" value="IG_LIKE"/>
    <property type="match status" value="2"/>
</dbReference>
<dbReference type="InterPro" id="IPR047164">
    <property type="entry name" value="OX2G-like"/>
</dbReference>
<keyword evidence="4" id="KW-1133">Transmembrane helix</keyword>
<proteinExistence type="predicted"/>
<dbReference type="InterPro" id="IPR033321">
    <property type="entry name" value="CD200_Ig_V_dom"/>
</dbReference>
<evidence type="ECO:0000256" key="7">
    <source>
        <dbReference type="ARBA" id="ARBA00023180"/>
    </source>
</evidence>
<accession>A0A8D2PW98</accession>
<keyword evidence="7" id="KW-0325">Glycoprotein</keyword>
<dbReference type="Ensembl" id="ENSZLMT00000020760.1">
    <property type="protein sequence ID" value="ENSZLMP00000020214.1"/>
    <property type="gene ID" value="ENSZLMG00000013932.1"/>
</dbReference>
<dbReference type="Gene3D" id="2.60.40.10">
    <property type="entry name" value="Immunoglobulins"/>
    <property type="match status" value="2"/>
</dbReference>
<reference evidence="10" key="1">
    <citation type="submission" date="2025-08" db="UniProtKB">
        <authorList>
            <consortium name="Ensembl"/>
        </authorList>
    </citation>
    <scope>IDENTIFICATION</scope>
</reference>
<dbReference type="GO" id="GO:0009986">
    <property type="term" value="C:cell surface"/>
    <property type="evidence" value="ECO:0007669"/>
    <property type="project" value="TreeGrafter"/>
</dbReference>
<evidence type="ECO:0000259" key="9">
    <source>
        <dbReference type="PROSITE" id="PS50835"/>
    </source>
</evidence>
<dbReference type="PROSITE" id="PS51257">
    <property type="entry name" value="PROKAR_LIPOPROTEIN"/>
    <property type="match status" value="1"/>
</dbReference>
<reference evidence="10" key="2">
    <citation type="submission" date="2025-09" db="UniProtKB">
        <authorList>
            <consortium name="Ensembl"/>
        </authorList>
    </citation>
    <scope>IDENTIFICATION</scope>
</reference>
<keyword evidence="8" id="KW-0393">Immunoglobulin domain</keyword>
<dbReference type="CDD" id="cd05846">
    <property type="entry name" value="IgV_1_MRC-OX-2_like"/>
    <property type="match status" value="1"/>
</dbReference>
<sequence>MDREILQSCSSVRNVQSVQAGGNVTFSCQSATKEDVIQVTWQKETDGTEDNIATYSVMNGQKIAKDYVSHVSFAHSELRASAISLHGVTLQDEGCYKCIFNTFPSGAVTGRMCLKVYAISDPKVETKLIPSPDKAQDSKKMVEMSCSATGKPAPKITWHLPSILQQKPREYHIKFSNETVTVISNFTHTHSKILQEYPITCVIQHPSLNVTLVLPTDSLEQGQYVTLLLLWSGAENGKHLLGQIRQLLRGLGAGGEGTWKSSCGWAWEGWRRCCGTSRCPGQWH</sequence>
<keyword evidence="5" id="KW-0472">Membrane</keyword>
<dbReference type="InterPro" id="IPR013106">
    <property type="entry name" value="Ig_V-set"/>
</dbReference>
<evidence type="ECO:0000256" key="8">
    <source>
        <dbReference type="ARBA" id="ARBA00023319"/>
    </source>
</evidence>
<dbReference type="InterPro" id="IPR013162">
    <property type="entry name" value="CD80_C2-set"/>
</dbReference>
<keyword evidence="2" id="KW-0812">Transmembrane</keyword>
<name>A0A8D2PW98_ZOSLA</name>
<protein>
    <recommendedName>
        <fullName evidence="9">Ig-like domain-containing protein</fullName>
    </recommendedName>
</protein>
<dbReference type="Proteomes" id="UP000694401">
    <property type="component" value="Unassembled WGS sequence"/>
</dbReference>
<dbReference type="SUPFAM" id="SSF48726">
    <property type="entry name" value="Immunoglobulin"/>
    <property type="match status" value="2"/>
</dbReference>
<feature type="domain" description="Ig-like" evidence="9">
    <location>
        <begin position="10"/>
        <end position="109"/>
    </location>
</feature>
<evidence type="ECO:0000256" key="6">
    <source>
        <dbReference type="ARBA" id="ARBA00023157"/>
    </source>
</evidence>
<dbReference type="PANTHER" id="PTHR46841">
    <property type="entry name" value="OX-2 MEMBRANE GLYCOPROTEIN"/>
    <property type="match status" value="1"/>
</dbReference>
<evidence type="ECO:0000256" key="3">
    <source>
        <dbReference type="ARBA" id="ARBA00022729"/>
    </source>
</evidence>
<dbReference type="GO" id="GO:0150079">
    <property type="term" value="P:negative regulation of neuroinflammatory response"/>
    <property type="evidence" value="ECO:0007669"/>
    <property type="project" value="TreeGrafter"/>
</dbReference>
<feature type="domain" description="Ig-like" evidence="9">
    <location>
        <begin position="122"/>
        <end position="213"/>
    </location>
</feature>
<evidence type="ECO:0000256" key="4">
    <source>
        <dbReference type="ARBA" id="ARBA00022989"/>
    </source>
</evidence>
<dbReference type="AlphaFoldDB" id="A0A8D2PW98"/>